<reference evidence="4" key="1">
    <citation type="submission" date="2016-11" db="EMBL/GenBank/DDBJ databases">
        <authorList>
            <person name="Varghese N."/>
            <person name="Submissions S."/>
        </authorList>
    </citation>
    <scope>NUCLEOTIDE SEQUENCE [LARGE SCALE GENOMIC DNA]</scope>
    <source>
        <strain evidence="4">DSM 16990</strain>
    </source>
</reference>
<dbReference type="PROSITE" id="PS50240">
    <property type="entry name" value="TRYPSIN_DOM"/>
    <property type="match status" value="1"/>
</dbReference>
<dbReference type="InterPro" id="IPR033116">
    <property type="entry name" value="TRYPSIN_SER"/>
</dbReference>
<dbReference type="InterPro" id="IPR001254">
    <property type="entry name" value="Trypsin_dom"/>
</dbReference>
<dbReference type="PROSITE" id="PS00135">
    <property type="entry name" value="TRYPSIN_SER"/>
    <property type="match status" value="1"/>
</dbReference>
<dbReference type="OrthoDB" id="4535652at2"/>
<dbReference type="CDD" id="cd00190">
    <property type="entry name" value="Tryp_SPc"/>
    <property type="match status" value="1"/>
</dbReference>
<sequence length="443" mass="48324">MKYKFNAKQFLKLLLVGVVTTIFIYSCKKAGEADEKIQIKQKKEAIIGGDPVSITRVPHQVRINIPNASGGGVVLSKDWIVTAAHVVYGLSASQVNVVSGTTDVTLYPASRQDRTADQIIIHSDYSTSGRLNDIALIHLSTPLTLNESTASIAYATDGNIDITTTTGGYVSGWGVIEDNPYPNPDTRTNVLFGVSVSLSGIEQKLLYTKPYDNRKQQGPCFGDSGGPLATSLRSDGKDHVLIGIVNGWEDCNIGAKGYARISYFAPWILEKTGIPVTYFSKGLSGYFSKNDCPSNFIPQQNKVFYSIGRAEFQSTISQADADAQALNALNSQGQAYANQFTCGVIHNLAGTNTINYGYQEDIRWHAPYFQGDDVKIELYQHNYSGPDVLFGVITEKTPNNGLMVNGINSGNYTNGLQGEYRVKIISLATGSFAFSNYFNNFQD</sequence>
<dbReference type="PRINTS" id="PR00722">
    <property type="entry name" value="CHYMOTRYPSIN"/>
</dbReference>
<evidence type="ECO:0000313" key="3">
    <source>
        <dbReference type="EMBL" id="SHF76778.1"/>
    </source>
</evidence>
<dbReference type="GO" id="GO:0004252">
    <property type="term" value="F:serine-type endopeptidase activity"/>
    <property type="evidence" value="ECO:0007669"/>
    <property type="project" value="InterPro"/>
</dbReference>
<dbReference type="InterPro" id="IPR009003">
    <property type="entry name" value="Peptidase_S1_PA"/>
</dbReference>
<dbReference type="EMBL" id="FQUQ01000003">
    <property type="protein sequence ID" value="SHF76778.1"/>
    <property type="molecule type" value="Genomic_DNA"/>
</dbReference>
<dbReference type="PANTHER" id="PTHR24252">
    <property type="entry name" value="ACROSIN-RELATED"/>
    <property type="match status" value="1"/>
</dbReference>
<organism evidence="3 4">
    <name type="scientific">Pedobacter caeni</name>
    <dbReference type="NCBI Taxonomy" id="288992"/>
    <lineage>
        <taxon>Bacteria</taxon>
        <taxon>Pseudomonadati</taxon>
        <taxon>Bacteroidota</taxon>
        <taxon>Sphingobacteriia</taxon>
        <taxon>Sphingobacteriales</taxon>
        <taxon>Sphingobacteriaceae</taxon>
        <taxon>Pedobacter</taxon>
    </lineage>
</organism>
<accession>A0A1M5EC13</accession>
<dbReference type="InterPro" id="IPR046020">
    <property type="entry name" value="DUF5977"/>
</dbReference>
<evidence type="ECO:0000313" key="4">
    <source>
        <dbReference type="Proteomes" id="UP000184287"/>
    </source>
</evidence>
<dbReference type="SMART" id="SM00020">
    <property type="entry name" value="Tryp_SPc"/>
    <property type="match status" value="1"/>
</dbReference>
<dbReference type="GO" id="GO:0006508">
    <property type="term" value="P:proteolysis"/>
    <property type="evidence" value="ECO:0007669"/>
    <property type="project" value="InterPro"/>
</dbReference>
<protein>
    <submittedName>
        <fullName evidence="3">Trypsin</fullName>
    </submittedName>
</protein>
<dbReference type="PANTHER" id="PTHR24252:SF7">
    <property type="entry name" value="HYALIN"/>
    <property type="match status" value="1"/>
</dbReference>
<dbReference type="InterPro" id="IPR001314">
    <property type="entry name" value="Peptidase_S1A"/>
</dbReference>
<evidence type="ECO:0000256" key="1">
    <source>
        <dbReference type="ARBA" id="ARBA00023157"/>
    </source>
</evidence>
<keyword evidence="1" id="KW-1015">Disulfide bond</keyword>
<dbReference type="RefSeq" id="WP_073232352.1">
    <property type="nucleotide sequence ID" value="NZ_FQUQ01000003.1"/>
</dbReference>
<dbReference type="Gene3D" id="2.40.10.10">
    <property type="entry name" value="Trypsin-like serine proteases"/>
    <property type="match status" value="1"/>
</dbReference>
<name>A0A1M5EC13_9SPHI</name>
<gene>
    <name evidence="3" type="ORF">SAMN04488522_103590</name>
</gene>
<dbReference type="SUPFAM" id="SSF50494">
    <property type="entry name" value="Trypsin-like serine proteases"/>
    <property type="match status" value="1"/>
</dbReference>
<dbReference type="Pfam" id="PF19404">
    <property type="entry name" value="DUF5977"/>
    <property type="match status" value="1"/>
</dbReference>
<proteinExistence type="predicted"/>
<dbReference type="AlphaFoldDB" id="A0A1M5EC13"/>
<evidence type="ECO:0000259" key="2">
    <source>
        <dbReference type="PROSITE" id="PS50240"/>
    </source>
</evidence>
<dbReference type="FunFam" id="2.40.10.10:FF:000068">
    <property type="entry name" value="transmembrane protease serine 2"/>
    <property type="match status" value="1"/>
</dbReference>
<dbReference type="Proteomes" id="UP000184287">
    <property type="component" value="Unassembled WGS sequence"/>
</dbReference>
<dbReference type="Pfam" id="PF00089">
    <property type="entry name" value="Trypsin"/>
    <property type="match status" value="1"/>
</dbReference>
<dbReference type="STRING" id="288992.SAMN04488522_103590"/>
<keyword evidence="4" id="KW-1185">Reference proteome</keyword>
<dbReference type="PROSITE" id="PS51257">
    <property type="entry name" value="PROKAR_LIPOPROTEIN"/>
    <property type="match status" value="1"/>
</dbReference>
<feature type="domain" description="Peptidase S1" evidence="2">
    <location>
        <begin position="46"/>
        <end position="273"/>
    </location>
</feature>
<dbReference type="InterPro" id="IPR043504">
    <property type="entry name" value="Peptidase_S1_PA_chymotrypsin"/>
</dbReference>